<feature type="transmembrane region" description="Helical" evidence="8">
    <location>
        <begin position="351"/>
        <end position="375"/>
    </location>
</feature>
<dbReference type="SMART" id="SM00679">
    <property type="entry name" value="CTNS"/>
    <property type="match status" value="2"/>
</dbReference>
<dbReference type="Proteomes" id="UP000009084">
    <property type="component" value="Unassembled WGS sequence"/>
</dbReference>
<dbReference type="GO" id="GO:0000329">
    <property type="term" value="C:fungal-type vacuole membrane"/>
    <property type="evidence" value="ECO:0007669"/>
    <property type="project" value="TreeGrafter"/>
</dbReference>
<evidence type="ECO:0000256" key="6">
    <source>
        <dbReference type="ARBA" id="ARBA00050768"/>
    </source>
</evidence>
<dbReference type="GO" id="GO:0015174">
    <property type="term" value="F:basic amino acid transmembrane transporter activity"/>
    <property type="evidence" value="ECO:0007669"/>
    <property type="project" value="TreeGrafter"/>
</dbReference>
<feature type="region of interest" description="Disordered" evidence="7">
    <location>
        <begin position="181"/>
        <end position="219"/>
    </location>
</feature>
<dbReference type="RefSeq" id="XP_003067042.1">
    <property type="nucleotide sequence ID" value="XM_003066996.1"/>
</dbReference>
<proteinExistence type="inferred from homology"/>
<feature type="transmembrane region" description="Helical" evidence="8">
    <location>
        <begin position="31"/>
        <end position="57"/>
    </location>
</feature>
<comment type="similarity">
    <text evidence="5">Belongs to the laat-1 family.</text>
</comment>
<feature type="transmembrane region" description="Helical" evidence="8">
    <location>
        <begin position="301"/>
        <end position="319"/>
    </location>
</feature>
<evidence type="ECO:0000256" key="3">
    <source>
        <dbReference type="ARBA" id="ARBA00022989"/>
    </source>
</evidence>
<dbReference type="VEuPathDB" id="FungiDB:CPC735_014950"/>
<feature type="compositionally biased region" description="Polar residues" evidence="7">
    <location>
        <begin position="181"/>
        <end position="194"/>
    </location>
</feature>
<evidence type="ECO:0000256" key="1">
    <source>
        <dbReference type="ARBA" id="ARBA00004141"/>
    </source>
</evidence>
<protein>
    <submittedName>
        <fullName evidence="9">PQ loop repeat family protein</fullName>
    </submittedName>
</protein>
<comment type="catalytic activity">
    <reaction evidence="6">
        <text>L-histidine(out) + L-arginine(in) = L-histidine(in) + L-arginine(out)</text>
        <dbReference type="Rhea" id="RHEA:71063"/>
        <dbReference type="ChEBI" id="CHEBI:32682"/>
        <dbReference type="ChEBI" id="CHEBI:57595"/>
    </reaction>
</comment>
<evidence type="ECO:0000256" key="4">
    <source>
        <dbReference type="ARBA" id="ARBA00023136"/>
    </source>
</evidence>
<evidence type="ECO:0000313" key="9">
    <source>
        <dbReference type="EMBL" id="EER24897.1"/>
    </source>
</evidence>
<evidence type="ECO:0000256" key="8">
    <source>
        <dbReference type="SAM" id="Phobius"/>
    </source>
</evidence>
<evidence type="ECO:0000313" key="10">
    <source>
        <dbReference type="Proteomes" id="UP000009084"/>
    </source>
</evidence>
<evidence type="ECO:0000256" key="7">
    <source>
        <dbReference type="SAM" id="MobiDB-lite"/>
    </source>
</evidence>
<evidence type="ECO:0000256" key="5">
    <source>
        <dbReference type="ARBA" id="ARBA00038039"/>
    </source>
</evidence>
<dbReference type="OrthoDB" id="8048523at2759"/>
<gene>
    <name evidence="9" type="ORF">CPC735_014950</name>
</gene>
<dbReference type="KEGG" id="cpw:9692513"/>
<dbReference type="HOGENOM" id="CLU_019699_3_2_1"/>
<evidence type="ECO:0000256" key="2">
    <source>
        <dbReference type="ARBA" id="ARBA00022692"/>
    </source>
</evidence>
<keyword evidence="4 8" id="KW-0472">Membrane</keyword>
<dbReference type="PANTHER" id="PTHR16201">
    <property type="entry name" value="SEVEN TRANSMEMBRANE PROTEIN 1-RELATED"/>
    <property type="match status" value="1"/>
</dbReference>
<dbReference type="PANTHER" id="PTHR16201:SF34">
    <property type="entry name" value="LYSOSOMAL AMINO ACID TRANSPORTER 1"/>
    <property type="match status" value="1"/>
</dbReference>
<name>C5PCT6_COCP7</name>
<dbReference type="InterPro" id="IPR006603">
    <property type="entry name" value="PQ-loop_rpt"/>
</dbReference>
<dbReference type="Pfam" id="PF04193">
    <property type="entry name" value="PQ-loop"/>
    <property type="match status" value="2"/>
</dbReference>
<feature type="transmembrane region" description="Helical" evidence="8">
    <location>
        <begin position="101"/>
        <end position="124"/>
    </location>
</feature>
<accession>C5PCT6</accession>
<sequence>MPSPWVQYPSTAAIPEHCEPATPFLATVSSFLHICLPTHLALLSSTLGTLSIVSWLFAQLPQIYKNYSLQSTAGLSVWFLVEWCLGDSGNLIGSVLTNQAGWQIIIASYYVMVDIVLVFQYYWYTYLKGWRFPRYGYISAPEDDDEEESWEGVLSLETNSRCQLASTPTVPRLEGKTVATQTVRSLDTPQSHTPSNQSEKRSSSSRTIERTGASASSPVPFTSPRTVIMITMLCAVLSNAASIPESRAPPTTPHPSLPDSDVKVIAGRIASWTSTIMYLASRLPQIFKNYRRKSTTGLSPLLFFAAFCGNFFYSTSLLTNPNAWFDFPPYGGGGWAGPDGSDRLEWIGRAIPFWLGAAGVLVLDFTVGLQFMMYAEKDEELVIKIREEAEGRSRWKKVTGWMRGWIPSGSAERDNEALRAAMAVENRALLASRGSDSYGGV</sequence>
<dbReference type="Gene3D" id="1.20.1280.290">
    <property type="match status" value="2"/>
</dbReference>
<keyword evidence="3 8" id="KW-1133">Transmembrane helix</keyword>
<dbReference type="GO" id="GO:0034488">
    <property type="term" value="P:basic amino acid transmembrane export from vacuole"/>
    <property type="evidence" value="ECO:0007669"/>
    <property type="project" value="TreeGrafter"/>
</dbReference>
<keyword evidence="2 8" id="KW-0812">Transmembrane</keyword>
<comment type="caution">
    <text evidence="9">The sequence shown here is derived from an EMBL/GenBank/DDBJ whole genome shotgun (WGS) entry which is preliminary data.</text>
</comment>
<organism evidence="9 10">
    <name type="scientific">Coccidioides posadasii (strain C735)</name>
    <name type="common">Valley fever fungus</name>
    <dbReference type="NCBI Taxonomy" id="222929"/>
    <lineage>
        <taxon>Eukaryota</taxon>
        <taxon>Fungi</taxon>
        <taxon>Dikarya</taxon>
        <taxon>Ascomycota</taxon>
        <taxon>Pezizomycotina</taxon>
        <taxon>Eurotiomycetes</taxon>
        <taxon>Eurotiomycetidae</taxon>
        <taxon>Onygenales</taxon>
        <taxon>Onygenaceae</taxon>
        <taxon>Coccidioides</taxon>
    </lineage>
</organism>
<dbReference type="EMBL" id="ACFW01000043">
    <property type="protein sequence ID" value="EER24897.1"/>
    <property type="molecule type" value="Genomic_DNA"/>
</dbReference>
<dbReference type="AlphaFoldDB" id="C5PCT6"/>
<reference evidence="9 10" key="1">
    <citation type="journal article" date="2009" name="Genome Res.">
        <title>Comparative genomic analyses of the human fungal pathogens Coccidioides and their relatives.</title>
        <authorList>
            <person name="Sharpton T.J."/>
            <person name="Stajich J.E."/>
            <person name="Rounsley S.D."/>
            <person name="Gardner M.J."/>
            <person name="Wortman J.R."/>
            <person name="Jordar V.S."/>
            <person name="Maiti R."/>
            <person name="Kodira C.D."/>
            <person name="Neafsey D.E."/>
            <person name="Zeng Q."/>
            <person name="Hung C.-Y."/>
            <person name="McMahan C."/>
            <person name="Muszewska A."/>
            <person name="Grynberg M."/>
            <person name="Mandel M.A."/>
            <person name="Kellner E.M."/>
            <person name="Barker B.M."/>
            <person name="Galgiani J.N."/>
            <person name="Orbach M.J."/>
            <person name="Kirkland T.N."/>
            <person name="Cole G.T."/>
            <person name="Henn M.R."/>
            <person name="Birren B.W."/>
            <person name="Taylor J.W."/>
        </authorList>
    </citation>
    <scope>NUCLEOTIDE SEQUENCE [LARGE SCALE GENOMIC DNA]</scope>
    <source>
        <strain evidence="10">C735</strain>
    </source>
</reference>
<dbReference type="InterPro" id="IPR051415">
    <property type="entry name" value="LAAT-1"/>
</dbReference>
<dbReference type="FunFam" id="1.20.1280.290:FF:000009">
    <property type="entry name" value="PQ loop repeat family protein"/>
    <property type="match status" value="1"/>
</dbReference>
<comment type="subcellular location">
    <subcellularLocation>
        <location evidence="1">Membrane</location>
        <topology evidence="1">Multi-pass membrane protein</topology>
    </subcellularLocation>
</comment>